<dbReference type="KEGG" id="hmi:soil367_00260"/>
<reference evidence="2 3" key="1">
    <citation type="submission" date="2018-07" db="EMBL/GenBank/DDBJ databases">
        <title>Marsedoiliclastica nanhaica gen. nov. sp. nov., a novel marine hydrocarbonoclastic bacterium isolated from an in-situ enriched hydrocarbon-degrading consortium in deep-sea sediment.</title>
        <authorList>
            <person name="Dong C."/>
            <person name="Ma T."/>
            <person name="Liu R."/>
            <person name="Shao Z."/>
        </authorList>
    </citation>
    <scope>NUCLEOTIDE SEQUENCE [LARGE SCALE GENOMIC DNA]</scope>
    <source>
        <strain evidence="3">soil36-7</strain>
    </source>
</reference>
<keyword evidence="3" id="KW-1185">Reference proteome</keyword>
<accession>A0A4P7XD45</accession>
<name>A0A4P7XD45_9ALTE</name>
<dbReference type="RefSeq" id="WP_136545799.1">
    <property type="nucleotide sequence ID" value="NZ_CP031093.1"/>
</dbReference>
<feature type="transmembrane region" description="Helical" evidence="1">
    <location>
        <begin position="6"/>
        <end position="25"/>
    </location>
</feature>
<keyword evidence="1" id="KW-0472">Membrane</keyword>
<feature type="transmembrane region" description="Helical" evidence="1">
    <location>
        <begin position="37"/>
        <end position="57"/>
    </location>
</feature>
<proteinExistence type="predicted"/>
<keyword evidence="1 2" id="KW-0812">Transmembrane</keyword>
<dbReference type="EMBL" id="CP031093">
    <property type="protein sequence ID" value="QCF24515.1"/>
    <property type="molecule type" value="Genomic_DNA"/>
</dbReference>
<protein>
    <submittedName>
        <fullName evidence="2">Twin transmembrane helix small protein</fullName>
    </submittedName>
</protein>
<dbReference type="AlphaFoldDB" id="A0A4P7XD45"/>
<dbReference type="InterPro" id="IPR021313">
    <property type="entry name" value="DUF2909"/>
</dbReference>
<dbReference type="Proteomes" id="UP000298049">
    <property type="component" value="Chromosome"/>
</dbReference>
<dbReference type="NCBIfam" id="NF033233">
    <property type="entry name" value="twin_helix"/>
    <property type="match status" value="1"/>
</dbReference>
<organism evidence="2 3">
    <name type="scientific">Hydrocarboniclastica marina</name>
    <dbReference type="NCBI Taxonomy" id="2259620"/>
    <lineage>
        <taxon>Bacteria</taxon>
        <taxon>Pseudomonadati</taxon>
        <taxon>Pseudomonadota</taxon>
        <taxon>Gammaproteobacteria</taxon>
        <taxon>Alteromonadales</taxon>
        <taxon>Alteromonadaceae</taxon>
        <taxon>Hydrocarboniclastica</taxon>
    </lineage>
</organism>
<sequence length="71" mass="7742">MLKAVIVILLLAVVISLFSSLTFLIRDSSRRSRVVNALVVRVVLSVLLLIVIGFALWSGEIQLRPNPATGL</sequence>
<dbReference type="Pfam" id="PF11137">
    <property type="entry name" value="DUF2909"/>
    <property type="match status" value="1"/>
</dbReference>
<evidence type="ECO:0000313" key="3">
    <source>
        <dbReference type="Proteomes" id="UP000298049"/>
    </source>
</evidence>
<keyword evidence="1" id="KW-1133">Transmembrane helix</keyword>
<evidence type="ECO:0000256" key="1">
    <source>
        <dbReference type="SAM" id="Phobius"/>
    </source>
</evidence>
<gene>
    <name evidence="2" type="ORF">soil367_00260</name>
</gene>
<evidence type="ECO:0000313" key="2">
    <source>
        <dbReference type="EMBL" id="QCF24515.1"/>
    </source>
</evidence>